<dbReference type="GeneID" id="30015375"/>
<dbReference type="FunFam" id="3.40.50.720:FF:000090">
    <property type="entry name" value="NADP-dependent mannitol dehydrogenase"/>
    <property type="match status" value="1"/>
</dbReference>
<dbReference type="OrthoDB" id="1888931at2759"/>
<keyword evidence="6" id="KW-1185">Reference proteome</keyword>
<organism evidence="5 6">
    <name type="scientific">Fonsecaea erecta</name>
    <dbReference type="NCBI Taxonomy" id="1367422"/>
    <lineage>
        <taxon>Eukaryota</taxon>
        <taxon>Fungi</taxon>
        <taxon>Dikarya</taxon>
        <taxon>Ascomycota</taxon>
        <taxon>Pezizomycotina</taxon>
        <taxon>Eurotiomycetes</taxon>
        <taxon>Chaetothyriomycetidae</taxon>
        <taxon>Chaetothyriales</taxon>
        <taxon>Herpotrichiellaceae</taxon>
        <taxon>Fonsecaea</taxon>
    </lineage>
</organism>
<evidence type="ECO:0000256" key="3">
    <source>
        <dbReference type="ARBA" id="ARBA00023002"/>
    </source>
</evidence>
<evidence type="ECO:0000256" key="2">
    <source>
        <dbReference type="ARBA" id="ARBA00022857"/>
    </source>
</evidence>
<evidence type="ECO:0000313" key="5">
    <source>
        <dbReference type="EMBL" id="OAP54759.1"/>
    </source>
</evidence>
<name>A0A178Z4T4_9EURO</name>
<keyword evidence="3" id="KW-0560">Oxidoreductase</keyword>
<dbReference type="InterPro" id="IPR002347">
    <property type="entry name" value="SDR_fam"/>
</dbReference>
<dbReference type="STRING" id="1367422.A0A178Z4T4"/>
<evidence type="ECO:0000256" key="1">
    <source>
        <dbReference type="ARBA" id="ARBA00006484"/>
    </source>
</evidence>
<comment type="caution">
    <text evidence="5">The sequence shown here is derived from an EMBL/GenBank/DDBJ whole genome shotgun (WGS) entry which is preliminary data.</text>
</comment>
<dbReference type="GO" id="GO:0050664">
    <property type="term" value="F:oxidoreductase activity, acting on NAD(P)H, oxygen as acceptor"/>
    <property type="evidence" value="ECO:0007669"/>
    <property type="project" value="TreeGrafter"/>
</dbReference>
<dbReference type="Proteomes" id="UP000078343">
    <property type="component" value="Unassembled WGS sequence"/>
</dbReference>
<dbReference type="PRINTS" id="PR00080">
    <property type="entry name" value="SDRFAMILY"/>
</dbReference>
<dbReference type="Pfam" id="PF13561">
    <property type="entry name" value="adh_short_C2"/>
    <property type="match status" value="1"/>
</dbReference>
<dbReference type="InterPro" id="IPR036291">
    <property type="entry name" value="NAD(P)-bd_dom_sf"/>
</dbReference>
<dbReference type="EMBL" id="LVYI01000013">
    <property type="protein sequence ID" value="OAP54759.1"/>
    <property type="molecule type" value="Genomic_DNA"/>
</dbReference>
<reference evidence="5 6" key="1">
    <citation type="submission" date="2016-04" db="EMBL/GenBank/DDBJ databases">
        <title>Draft genome of Fonsecaea erecta CBS 125763.</title>
        <authorList>
            <person name="Weiss V.A."/>
            <person name="Vicente V.A."/>
            <person name="Raittz R.T."/>
            <person name="Moreno L.F."/>
            <person name="De Souza E.M."/>
            <person name="Pedrosa F.O."/>
            <person name="Steffens M.B."/>
            <person name="Faoro H."/>
            <person name="Tadra-Sfeir M.Z."/>
            <person name="Najafzadeh M.J."/>
            <person name="Felipe M.S."/>
            <person name="Teixeira M."/>
            <person name="Sun J."/>
            <person name="Xi L."/>
            <person name="Gomes R."/>
            <person name="De Azevedo C.M."/>
            <person name="Salgado C.G."/>
            <person name="Da Silva M.B."/>
            <person name="Nascimento M.F."/>
            <person name="Queiroz-Telles F."/>
            <person name="Attili D.S."/>
            <person name="Gorbushina A."/>
        </authorList>
    </citation>
    <scope>NUCLEOTIDE SEQUENCE [LARGE SCALE GENOMIC DNA]</scope>
    <source>
        <strain evidence="5 6">CBS 125763</strain>
    </source>
</reference>
<dbReference type="GO" id="GO:0050085">
    <property type="term" value="F:mannitol 2-dehydrogenase (NADP+) activity"/>
    <property type="evidence" value="ECO:0007669"/>
    <property type="project" value="UniProtKB-ARBA"/>
</dbReference>
<comment type="similarity">
    <text evidence="1">Belongs to the short-chain dehydrogenases/reductases (SDR) family.</text>
</comment>
<protein>
    <recommendedName>
        <fullName evidence="7">L-xylulose reductase</fullName>
    </recommendedName>
</protein>
<dbReference type="RefSeq" id="XP_018688126.1">
    <property type="nucleotide sequence ID" value="XM_018842713.1"/>
</dbReference>
<feature type="region of interest" description="Disordered" evidence="4">
    <location>
        <begin position="1"/>
        <end position="20"/>
    </location>
</feature>
<sequence>MSMSIEECAPFRPAKPAPPTPENVFEQLSMKGRLVCITGASDGIGWAVAEAMAEAGANLALWYNTNDAARSKGAQLAAKHGVTVKAYQVEVSDPSRVQQAVEEVAGDFGRLDVFVANAGVAISKPILEQTVEEYRKQMAVNVDGVFFCAKYAGEVFKRQGRGNLIITSSMSAHIVNVPLDQPVYNSTKAAVTHLGKSLAREWRDFARVNVVSPGFIHTKMGAPPPSANEANRMAVLGRQGEVRELKGLYLYLASDASSFQTGSDVLIDGGYTLP</sequence>
<dbReference type="PANTHER" id="PTHR43008:SF1">
    <property type="entry name" value="NADP-DEPENDENT MANNITOL DEHYDROGENASE-RELATED"/>
    <property type="match status" value="1"/>
</dbReference>
<dbReference type="PRINTS" id="PR00081">
    <property type="entry name" value="GDHRDH"/>
</dbReference>
<evidence type="ECO:0000256" key="4">
    <source>
        <dbReference type="SAM" id="MobiDB-lite"/>
    </source>
</evidence>
<dbReference type="GO" id="GO:0019594">
    <property type="term" value="P:mannitol metabolic process"/>
    <property type="evidence" value="ECO:0007669"/>
    <property type="project" value="UniProtKB-ARBA"/>
</dbReference>
<evidence type="ECO:0000313" key="6">
    <source>
        <dbReference type="Proteomes" id="UP000078343"/>
    </source>
</evidence>
<gene>
    <name evidence="5" type="ORF">AYL99_11207</name>
</gene>
<dbReference type="InterPro" id="IPR020904">
    <property type="entry name" value="Sc_DH/Rdtase_CS"/>
</dbReference>
<dbReference type="Gene3D" id="3.40.50.720">
    <property type="entry name" value="NAD(P)-binding Rossmann-like Domain"/>
    <property type="match status" value="1"/>
</dbReference>
<dbReference type="SUPFAM" id="SSF51735">
    <property type="entry name" value="NAD(P)-binding Rossmann-fold domains"/>
    <property type="match status" value="1"/>
</dbReference>
<accession>A0A178Z4T4</accession>
<dbReference type="PANTHER" id="PTHR43008">
    <property type="entry name" value="BENZIL REDUCTASE"/>
    <property type="match status" value="1"/>
</dbReference>
<dbReference type="AlphaFoldDB" id="A0A178Z4T4"/>
<dbReference type="PROSITE" id="PS00061">
    <property type="entry name" value="ADH_SHORT"/>
    <property type="match status" value="1"/>
</dbReference>
<evidence type="ECO:0008006" key="7">
    <source>
        <dbReference type="Google" id="ProtNLM"/>
    </source>
</evidence>
<proteinExistence type="inferred from homology"/>
<keyword evidence="2" id="KW-0521">NADP</keyword>